<reference evidence="1 2" key="1">
    <citation type="journal article" date="2020" name="Arch. Microbiol.">
        <title>The genome sequence of the giant phototrophic gammaproteobacterium Thiospirillum jenense gives insight into its physiological properties and phylogenetic relationships.</title>
        <authorList>
            <person name="Imhoff J.F."/>
            <person name="Meyer T.E."/>
            <person name="Kyndt J.A."/>
        </authorList>
    </citation>
    <scope>NUCLEOTIDE SEQUENCE [LARGE SCALE GENOMIC DNA]</scope>
    <source>
        <strain evidence="1 2">DSM 216</strain>
    </source>
</reference>
<proteinExistence type="predicted"/>
<comment type="caution">
    <text evidence="1">The sequence shown here is derived from an EMBL/GenBank/DDBJ whole genome shotgun (WGS) entry which is preliminary data.</text>
</comment>
<dbReference type="EMBL" id="JABVCQ010000008">
    <property type="protein sequence ID" value="MBB1125653.1"/>
    <property type="molecule type" value="Genomic_DNA"/>
</dbReference>
<name>A0A839H874_9GAMM</name>
<evidence type="ECO:0000313" key="2">
    <source>
        <dbReference type="Proteomes" id="UP000548632"/>
    </source>
</evidence>
<keyword evidence="2" id="KW-1185">Reference proteome</keyword>
<dbReference type="Proteomes" id="UP000548632">
    <property type="component" value="Unassembled WGS sequence"/>
</dbReference>
<dbReference type="RefSeq" id="WP_182583202.1">
    <property type="nucleotide sequence ID" value="NZ_JABVCQ010000008.1"/>
</dbReference>
<gene>
    <name evidence="1" type="ORF">HUK38_05320</name>
</gene>
<sequence length="242" mass="28307">MDIKYNVEFVCPDNPRYIAWCAKNKKRYNKQSPKRDPHVAIYQLALRKWENVIRTLLSQLINEEKNRILRYSKYSSYSNYREIDFIGKLQSNSLMLCEIKLKEHYHTSLSAKQSGWAQLNKSISIAAHQFSDIGGLSICVDMSAIFTLKQLTDNDSQHQTYCHYQDIPSYFSLQPYTKNTLWLNSTEIADLAMQNDLLTGDEVNNLKKLFEVYKDPLSLLAGNQNNHVTNRPFMMLKHFNHK</sequence>
<evidence type="ECO:0000313" key="1">
    <source>
        <dbReference type="EMBL" id="MBB1125653.1"/>
    </source>
</evidence>
<protein>
    <submittedName>
        <fullName evidence="1">Uncharacterized protein</fullName>
    </submittedName>
</protein>
<accession>A0A839H874</accession>
<dbReference type="AlphaFoldDB" id="A0A839H874"/>
<organism evidence="1 2">
    <name type="scientific">Thiospirillum jenense</name>
    <dbReference type="NCBI Taxonomy" id="1653858"/>
    <lineage>
        <taxon>Bacteria</taxon>
        <taxon>Pseudomonadati</taxon>
        <taxon>Pseudomonadota</taxon>
        <taxon>Gammaproteobacteria</taxon>
        <taxon>Chromatiales</taxon>
        <taxon>Chromatiaceae</taxon>
        <taxon>Thiospirillum</taxon>
    </lineage>
</organism>